<organism evidence="1 2">
    <name type="scientific">Glaciecola nitratireducens (strain JCM 12485 / KCTC 12276 / FR1064)</name>
    <dbReference type="NCBI Taxonomy" id="1085623"/>
    <lineage>
        <taxon>Bacteria</taxon>
        <taxon>Pseudomonadati</taxon>
        <taxon>Pseudomonadota</taxon>
        <taxon>Gammaproteobacteria</taxon>
        <taxon>Alteromonadales</taxon>
        <taxon>Alteromonadaceae</taxon>
        <taxon>Brumicola</taxon>
    </lineage>
</organism>
<dbReference type="Gene3D" id="3.40.190.10">
    <property type="entry name" value="Periplasmic binding protein-like II"/>
    <property type="match status" value="1"/>
</dbReference>
<accession>G4QNT1</accession>
<name>G4QNT1_GLANF</name>
<proteinExistence type="predicted"/>
<evidence type="ECO:0000313" key="2">
    <source>
        <dbReference type="Proteomes" id="UP000009282"/>
    </source>
</evidence>
<keyword evidence="2" id="KW-1185">Reference proteome</keyword>
<reference evidence="1 2" key="1">
    <citation type="journal article" date="2011" name="J. Bacteriol.">
        <title>Complete genome sequence of seawater bacterium Glaciecola nitratireducens FR1064T.</title>
        <authorList>
            <person name="Bian F."/>
            <person name="Qin Q.L."/>
            <person name="Xie B.B."/>
            <person name="Shu Y.L."/>
            <person name="Zhang X.Y."/>
            <person name="Yu Y."/>
            <person name="Chen B."/>
            <person name="Chen X.L."/>
            <person name="Zhou B.C."/>
            <person name="Zhang Y.Z."/>
        </authorList>
    </citation>
    <scope>NUCLEOTIDE SEQUENCE [LARGE SCALE GENOMIC DNA]</scope>
    <source>
        <strain evidence="2">JCM 12485 / KCTC 12276 / FR1064</strain>
    </source>
</reference>
<dbReference type="eggNOG" id="COG0226">
    <property type="taxonomic scope" value="Bacteria"/>
</dbReference>
<sequence length="132" mass="14460">MGLVTPSYSQSADSLVVVVNSKSSTGSLSKKELTDIYMGRFNKFPNGESVVPIDFSSGNGNREAFYELLVGKSERKINAYWSRLLFSGRATPPQKVDSTAEVASIIKNDTHALAYLLASDVQPGMKIVYEFK</sequence>
<dbReference type="EMBL" id="CP003060">
    <property type="protein sequence ID" value="AEP31639.1"/>
    <property type="molecule type" value="Genomic_DNA"/>
</dbReference>
<dbReference type="SUPFAM" id="SSF53850">
    <property type="entry name" value="Periplasmic binding protein-like II"/>
    <property type="match status" value="1"/>
</dbReference>
<gene>
    <name evidence="1" type="ordered locus">GNIT_3545</name>
</gene>
<dbReference type="STRING" id="1085623.GNIT_3545"/>
<protein>
    <recommendedName>
        <fullName evidence="3">Phosphate ABC transporter substrate-binding protein</fullName>
    </recommendedName>
</protein>
<dbReference type="KEGG" id="gni:GNIT_3545"/>
<dbReference type="HOGENOM" id="CLU_124904_1_0_6"/>
<dbReference type="RefSeq" id="WP_014110510.1">
    <property type="nucleotide sequence ID" value="NC_016041.1"/>
</dbReference>
<evidence type="ECO:0008006" key="3">
    <source>
        <dbReference type="Google" id="ProtNLM"/>
    </source>
</evidence>
<dbReference type="OrthoDB" id="5368544at2"/>
<dbReference type="Proteomes" id="UP000009282">
    <property type="component" value="Chromosome"/>
</dbReference>
<dbReference type="AlphaFoldDB" id="G4QNT1"/>
<evidence type="ECO:0000313" key="1">
    <source>
        <dbReference type="EMBL" id="AEP31639.1"/>
    </source>
</evidence>